<dbReference type="EMBL" id="AP015029">
    <property type="protein sequence ID" value="BAW20858.1"/>
    <property type="molecule type" value="Genomic_DNA"/>
</dbReference>
<organism evidence="2 3">
    <name type="scientific">Pseudomonas putida</name>
    <name type="common">Arthrobacter siderocapsulatus</name>
    <dbReference type="NCBI Taxonomy" id="303"/>
    <lineage>
        <taxon>Bacteria</taxon>
        <taxon>Pseudomonadati</taxon>
        <taxon>Pseudomonadota</taxon>
        <taxon>Gammaproteobacteria</taxon>
        <taxon>Pseudomonadales</taxon>
        <taxon>Pseudomonadaceae</taxon>
        <taxon>Pseudomonas</taxon>
    </lineage>
</organism>
<keyword evidence="1" id="KW-0472">Membrane</keyword>
<accession>A0A1L7N5W6</accession>
<dbReference type="NCBIfam" id="TIGR03495">
    <property type="entry name" value="phage_LysB"/>
    <property type="match status" value="1"/>
</dbReference>
<keyword evidence="1" id="KW-0812">Transmembrane</keyword>
<proteinExistence type="predicted"/>
<protein>
    <recommendedName>
        <fullName evidence="4">LysB family transcriptional regulator</fullName>
    </recommendedName>
</protein>
<gene>
    <name evidence="2" type="ORF">KF715C_ch2850</name>
</gene>
<name>A0A1L7N5W6_PSEPU</name>
<dbReference type="Proteomes" id="UP000218731">
    <property type="component" value="Chromosome 1"/>
</dbReference>
<evidence type="ECO:0000256" key="1">
    <source>
        <dbReference type="SAM" id="Phobius"/>
    </source>
</evidence>
<feature type="transmembrane region" description="Helical" evidence="1">
    <location>
        <begin position="7"/>
        <end position="28"/>
    </location>
</feature>
<evidence type="ECO:0000313" key="3">
    <source>
        <dbReference type="Proteomes" id="UP000218731"/>
    </source>
</evidence>
<reference evidence="2 3" key="1">
    <citation type="submission" date="2015-11" db="EMBL/GenBank/DDBJ databases">
        <title>Complete genome sequencing of a biphenyl-degrading bacterium, Pseudomonas putida KF715 (=NBRC110667).</title>
        <authorList>
            <person name="Suenaga H."/>
            <person name="Fujihara N."/>
            <person name="Watanabe T."/>
            <person name="Hirose J."/>
            <person name="Kimura N."/>
            <person name="Yamazoe A."/>
            <person name="Hosoyama A."/>
            <person name="Shimodaira J."/>
            <person name="Furukawa K."/>
        </authorList>
    </citation>
    <scope>NUCLEOTIDE SEQUENCE [LARGE SCALE GENOMIC DNA]</scope>
    <source>
        <strain evidence="2 3">KF715</strain>
    </source>
</reference>
<sequence length="157" mass="17266">MIDLRPAPLLLAGAIAIPLILGLAVWGIDQYLDANNAKTKLLEEQIAAAQTTAERNLANTNELIATLTTIRDGQKKLLTLQGELRTGLAKREQQIEDLKHEIKELQEWADRPLPDAARRLRQRPAITGADAYRQWLSSGGAVHPASNIPDPQRPVAD</sequence>
<keyword evidence="1" id="KW-1133">Transmembrane helix</keyword>
<dbReference type="InterPro" id="IPR020000">
    <property type="entry name" value="Phage_P2_LysB"/>
</dbReference>
<evidence type="ECO:0000313" key="2">
    <source>
        <dbReference type="EMBL" id="BAW20858.1"/>
    </source>
</evidence>
<dbReference type="AlphaFoldDB" id="A0A1L7N5W6"/>
<evidence type="ECO:0008006" key="4">
    <source>
        <dbReference type="Google" id="ProtNLM"/>
    </source>
</evidence>